<dbReference type="AlphaFoldDB" id="A0A8S1IW42"/>
<dbReference type="EMBL" id="CAJHUC010000987">
    <property type="protein sequence ID" value="CAD7699296.1"/>
    <property type="molecule type" value="Genomic_DNA"/>
</dbReference>
<dbReference type="OrthoDB" id="5963193at2759"/>
<evidence type="ECO:0000256" key="6">
    <source>
        <dbReference type="SAM" id="MobiDB-lite"/>
    </source>
</evidence>
<dbReference type="Pfam" id="PF03348">
    <property type="entry name" value="Serinc"/>
    <property type="match status" value="1"/>
</dbReference>
<accession>A0A8S1IW42</accession>
<reference evidence="8" key="1">
    <citation type="submission" date="2020-12" db="EMBL/GenBank/DDBJ databases">
        <authorList>
            <person name="Iha C."/>
        </authorList>
    </citation>
    <scope>NUCLEOTIDE SEQUENCE</scope>
</reference>
<evidence type="ECO:0000256" key="4">
    <source>
        <dbReference type="ARBA" id="ARBA00022989"/>
    </source>
</evidence>
<evidence type="ECO:0000256" key="3">
    <source>
        <dbReference type="ARBA" id="ARBA00022692"/>
    </source>
</evidence>
<evidence type="ECO:0000256" key="7">
    <source>
        <dbReference type="SAM" id="Phobius"/>
    </source>
</evidence>
<feature type="transmembrane region" description="Helical" evidence="7">
    <location>
        <begin position="123"/>
        <end position="143"/>
    </location>
</feature>
<comment type="similarity">
    <text evidence="2">Belongs to the TDE1 family.</text>
</comment>
<evidence type="ECO:0000256" key="1">
    <source>
        <dbReference type="ARBA" id="ARBA00004141"/>
    </source>
</evidence>
<feature type="transmembrane region" description="Helical" evidence="7">
    <location>
        <begin position="221"/>
        <end position="239"/>
    </location>
</feature>
<evidence type="ECO:0000313" key="8">
    <source>
        <dbReference type="EMBL" id="CAD7699296.1"/>
    </source>
</evidence>
<organism evidence="8 9">
    <name type="scientific">Ostreobium quekettii</name>
    <dbReference type="NCBI Taxonomy" id="121088"/>
    <lineage>
        <taxon>Eukaryota</taxon>
        <taxon>Viridiplantae</taxon>
        <taxon>Chlorophyta</taxon>
        <taxon>core chlorophytes</taxon>
        <taxon>Ulvophyceae</taxon>
        <taxon>TCBD clade</taxon>
        <taxon>Bryopsidales</taxon>
        <taxon>Ostreobineae</taxon>
        <taxon>Ostreobiaceae</taxon>
        <taxon>Ostreobium</taxon>
    </lineage>
</organism>
<proteinExistence type="inferred from homology"/>
<keyword evidence="5 7" id="KW-0472">Membrane</keyword>
<dbReference type="PANTHER" id="PTHR10383:SF9">
    <property type="entry name" value="SERINE INCORPORATOR, ISOFORM F"/>
    <property type="match status" value="1"/>
</dbReference>
<feature type="transmembrane region" description="Helical" evidence="7">
    <location>
        <begin position="413"/>
        <end position="433"/>
    </location>
</feature>
<feature type="transmembrane region" description="Helical" evidence="7">
    <location>
        <begin position="185"/>
        <end position="209"/>
    </location>
</feature>
<comment type="caution">
    <text evidence="8">The sequence shown here is derived from an EMBL/GenBank/DDBJ whole genome shotgun (WGS) entry which is preliminary data.</text>
</comment>
<evidence type="ECO:0000256" key="5">
    <source>
        <dbReference type="ARBA" id="ARBA00023136"/>
    </source>
</evidence>
<feature type="transmembrane region" description="Helical" evidence="7">
    <location>
        <begin position="246"/>
        <end position="266"/>
    </location>
</feature>
<feature type="transmembrane region" description="Helical" evidence="7">
    <location>
        <begin position="370"/>
        <end position="393"/>
    </location>
</feature>
<gene>
    <name evidence="8" type="ORF">OSTQU699_LOCUS4655</name>
</gene>
<feature type="transmembrane region" description="Helical" evidence="7">
    <location>
        <begin position="149"/>
        <end position="173"/>
    </location>
</feature>
<feature type="transmembrane region" description="Helical" evidence="7">
    <location>
        <begin position="286"/>
        <end position="303"/>
    </location>
</feature>
<evidence type="ECO:0000313" key="9">
    <source>
        <dbReference type="Proteomes" id="UP000708148"/>
    </source>
</evidence>
<protein>
    <recommendedName>
        <fullName evidence="10">Serine incorporator</fullName>
    </recommendedName>
</protein>
<keyword evidence="9" id="KW-1185">Reference proteome</keyword>
<name>A0A8S1IW42_9CHLO</name>
<dbReference type="Proteomes" id="UP000708148">
    <property type="component" value="Unassembled WGS sequence"/>
</dbReference>
<feature type="transmembrane region" description="Helical" evidence="7">
    <location>
        <begin position="82"/>
        <end position="103"/>
    </location>
</feature>
<dbReference type="PANTHER" id="PTHR10383">
    <property type="entry name" value="SERINE INCORPORATOR"/>
    <property type="match status" value="1"/>
</dbReference>
<feature type="transmembrane region" description="Helical" evidence="7">
    <location>
        <begin position="35"/>
        <end position="55"/>
    </location>
</feature>
<evidence type="ECO:0000256" key="2">
    <source>
        <dbReference type="ARBA" id="ARBA00006665"/>
    </source>
</evidence>
<evidence type="ECO:0008006" key="10">
    <source>
        <dbReference type="Google" id="ProtNLM"/>
    </source>
</evidence>
<keyword evidence="3 7" id="KW-0812">Transmembrane</keyword>
<dbReference type="GO" id="GO:0016020">
    <property type="term" value="C:membrane"/>
    <property type="evidence" value="ECO:0007669"/>
    <property type="project" value="UniProtKB-SubCell"/>
</dbReference>
<feature type="compositionally biased region" description="Basic and acidic residues" evidence="6">
    <location>
        <begin position="342"/>
        <end position="358"/>
    </location>
</feature>
<sequence length="439" mass="48070">MLATAGTFLGTAASYCCCMACRCAQKNIFARSARAGYCVLFTLAMVLAWVMRNYAKPLIEKIPWVMSHAAADDSKWFGQQGAYRISLGSFIFFALMSLIMTNIKYKSDWRNKYLQHGGWGIKFALWLLFLIIPFFIPGGLQWYGWVARFGSGLFLIVQMMILLDATGLLNDLWFSKSEENPKYMYLLLGVTAGCYIGTVAMAAVGFWIFKPSGGGSCTLNILLIVWSLLLTVGFSLMSVHPGATNGSLFPASVMSAYCMYLCLAALESEPRGECNGLENKAESASAMFFAMMLTLGAVIYSAFRAGSNTSTFFTTSEDGDEPTEKPLLEGAEAGTSAGLDGEDAKAPEIQKASRDDKEGRAMDEFTPVTYSYSFFHAVFALASMYMAMLMTSWGTGDGSALIDVSWASVWVKMGSQVVTALLYCWTLVAPIVFPDRDFS</sequence>
<comment type="subcellular location">
    <subcellularLocation>
        <location evidence="1">Membrane</location>
        <topology evidence="1">Multi-pass membrane protein</topology>
    </subcellularLocation>
</comment>
<feature type="region of interest" description="Disordered" evidence="6">
    <location>
        <begin position="333"/>
        <end position="358"/>
    </location>
</feature>
<keyword evidence="4 7" id="KW-1133">Transmembrane helix</keyword>
<dbReference type="InterPro" id="IPR005016">
    <property type="entry name" value="TDE1/TMS"/>
</dbReference>